<reference evidence="3 4" key="1">
    <citation type="submission" date="2018-12" db="EMBL/GenBank/DDBJ databases">
        <authorList>
            <person name="Kartti S."/>
            <person name="Manni A."/>
            <person name="Chemao El Fihri M.W."/>
            <person name="Laamarti M."/>
            <person name="Temsamani L."/>
            <person name="El Jamali J.E."/>
            <person name="Ouadghiri M."/>
            <person name="Ibrahimi A."/>
            <person name="Filati-Maltouf A."/>
        </authorList>
    </citation>
    <scope>NUCLEOTIDE SEQUENCE [LARGE SCALE GENOMIC DNA]</scope>
    <source>
        <strain evidence="3 4">MDMC339</strain>
    </source>
</reference>
<gene>
    <name evidence="3" type="ORF">EKL94_06470</name>
</gene>
<organism evidence="3 4">
    <name type="scientific">Stenotrophomonas maltophilia</name>
    <name type="common">Pseudomonas maltophilia</name>
    <name type="synonym">Xanthomonas maltophilia</name>
    <dbReference type="NCBI Taxonomy" id="40324"/>
    <lineage>
        <taxon>Bacteria</taxon>
        <taxon>Pseudomonadati</taxon>
        <taxon>Pseudomonadota</taxon>
        <taxon>Gammaproteobacteria</taxon>
        <taxon>Lysobacterales</taxon>
        <taxon>Lysobacteraceae</taxon>
        <taxon>Stenotrophomonas</taxon>
        <taxon>Stenotrophomonas maltophilia group</taxon>
    </lineage>
</organism>
<sequence length="258" mass="28581">MLRVGGHSPWFARPPQKGAPRRVFCFSFAGGNASTYRGWQALAGARAEICAIQLPGRADRLLEQPLEALADVVGAVAREINLLDPAPFVVFGHSLGALLAFELARLLQSAGLPLPEHLFVSACDAPQRRRPLRRVHDLPADELKSVLQSYAATPPAVLANDELMELVLPAVRADFRMAFDYRYRKADLLRIPVTVLAGCDEHDPDALEVTMWREETQRGFKVHWFKGGHFFILDHDRAIVESVLGDWSAMAQSHAVSK</sequence>
<dbReference type="AlphaFoldDB" id="A0A431UM73"/>
<dbReference type="InterPro" id="IPR001031">
    <property type="entry name" value="Thioesterase"/>
</dbReference>
<dbReference type="InterPro" id="IPR029058">
    <property type="entry name" value="AB_hydrolase_fold"/>
</dbReference>
<name>A0A431UM73_STEMA</name>
<evidence type="ECO:0000313" key="4">
    <source>
        <dbReference type="Proteomes" id="UP000271705"/>
    </source>
</evidence>
<dbReference type="GO" id="GO:0008610">
    <property type="term" value="P:lipid biosynthetic process"/>
    <property type="evidence" value="ECO:0007669"/>
    <property type="project" value="TreeGrafter"/>
</dbReference>
<dbReference type="InterPro" id="IPR012223">
    <property type="entry name" value="TEII"/>
</dbReference>
<evidence type="ECO:0000256" key="1">
    <source>
        <dbReference type="ARBA" id="ARBA00007169"/>
    </source>
</evidence>
<dbReference type="Pfam" id="PF00975">
    <property type="entry name" value="Thioesterase"/>
    <property type="match status" value="1"/>
</dbReference>
<dbReference type="PANTHER" id="PTHR11487">
    <property type="entry name" value="THIOESTERASE"/>
    <property type="match status" value="1"/>
</dbReference>
<proteinExistence type="inferred from homology"/>
<dbReference type="Proteomes" id="UP000271705">
    <property type="component" value="Unassembled WGS sequence"/>
</dbReference>
<evidence type="ECO:0000313" key="3">
    <source>
        <dbReference type="EMBL" id="RTQ90550.1"/>
    </source>
</evidence>
<dbReference type="SUPFAM" id="SSF53474">
    <property type="entry name" value="alpha/beta-Hydrolases"/>
    <property type="match status" value="1"/>
</dbReference>
<dbReference type="PANTHER" id="PTHR11487:SF0">
    <property type="entry name" value="S-ACYL FATTY ACID SYNTHASE THIOESTERASE, MEDIUM CHAIN"/>
    <property type="match status" value="1"/>
</dbReference>
<dbReference type="EMBL" id="RXLZ01000013">
    <property type="protein sequence ID" value="RTQ90550.1"/>
    <property type="molecule type" value="Genomic_DNA"/>
</dbReference>
<comment type="caution">
    <text evidence="3">The sequence shown here is derived from an EMBL/GenBank/DDBJ whole genome shotgun (WGS) entry which is preliminary data.</text>
</comment>
<evidence type="ECO:0000259" key="2">
    <source>
        <dbReference type="Pfam" id="PF00975"/>
    </source>
</evidence>
<accession>A0A431UM73</accession>
<protein>
    <submittedName>
        <fullName evidence="3">Thioesterase</fullName>
    </submittedName>
</protein>
<dbReference type="Gene3D" id="3.40.50.1820">
    <property type="entry name" value="alpha/beta hydrolase"/>
    <property type="match status" value="1"/>
</dbReference>
<comment type="similarity">
    <text evidence="1">Belongs to the thioesterase family.</text>
</comment>
<feature type="domain" description="Thioesterase" evidence="2">
    <location>
        <begin position="22"/>
        <end position="242"/>
    </location>
</feature>